<evidence type="ECO:0000313" key="2">
    <source>
        <dbReference type="Proteomes" id="UP000799424"/>
    </source>
</evidence>
<keyword evidence="2" id="KW-1185">Reference proteome</keyword>
<gene>
    <name evidence="1" type="ORF">CC86DRAFT_205778</name>
</gene>
<dbReference type="AlphaFoldDB" id="A0A6A7A640"/>
<dbReference type="EMBL" id="MU006223">
    <property type="protein sequence ID" value="KAF2828147.1"/>
    <property type="molecule type" value="Genomic_DNA"/>
</dbReference>
<evidence type="ECO:0000313" key="1">
    <source>
        <dbReference type="EMBL" id="KAF2828147.1"/>
    </source>
</evidence>
<reference evidence="1" key="1">
    <citation type="journal article" date="2020" name="Stud. Mycol.">
        <title>101 Dothideomycetes genomes: a test case for predicting lifestyles and emergence of pathogens.</title>
        <authorList>
            <person name="Haridas S."/>
            <person name="Albert R."/>
            <person name="Binder M."/>
            <person name="Bloem J."/>
            <person name="Labutti K."/>
            <person name="Salamov A."/>
            <person name="Andreopoulos B."/>
            <person name="Baker S."/>
            <person name="Barry K."/>
            <person name="Bills G."/>
            <person name="Bluhm B."/>
            <person name="Cannon C."/>
            <person name="Castanera R."/>
            <person name="Culley D."/>
            <person name="Daum C."/>
            <person name="Ezra D."/>
            <person name="Gonzalez J."/>
            <person name="Henrissat B."/>
            <person name="Kuo A."/>
            <person name="Liang C."/>
            <person name="Lipzen A."/>
            <person name="Lutzoni F."/>
            <person name="Magnuson J."/>
            <person name="Mondo S."/>
            <person name="Nolan M."/>
            <person name="Ohm R."/>
            <person name="Pangilinan J."/>
            <person name="Park H.-J."/>
            <person name="Ramirez L."/>
            <person name="Alfaro M."/>
            <person name="Sun H."/>
            <person name="Tritt A."/>
            <person name="Yoshinaga Y."/>
            <person name="Zwiers L.-H."/>
            <person name="Turgeon B."/>
            <person name="Goodwin S."/>
            <person name="Spatafora J."/>
            <person name="Crous P."/>
            <person name="Grigoriev I."/>
        </authorList>
    </citation>
    <scope>NUCLEOTIDE SEQUENCE</scope>
    <source>
        <strain evidence="1">CBS 113818</strain>
    </source>
</reference>
<sequence>MRIAVACPVVNSRWHLNAGNRTSRRPSLLVGHTSVEQLIPWDLDCKQRCSRSGYLDILRSKNNCRLNVIFNSRVCLKSRKGVFRGRVPEINMESPLSYPIKKYPTHDVHAGRYPQMFHIVAISLLSLRNTCWWPIRAHRPIPVQTASRPTQRIHRQCTLKVGPS</sequence>
<accession>A0A6A7A640</accession>
<proteinExistence type="predicted"/>
<name>A0A6A7A640_9PLEO</name>
<dbReference type="Proteomes" id="UP000799424">
    <property type="component" value="Unassembled WGS sequence"/>
</dbReference>
<organism evidence="1 2">
    <name type="scientific">Ophiobolus disseminans</name>
    <dbReference type="NCBI Taxonomy" id="1469910"/>
    <lineage>
        <taxon>Eukaryota</taxon>
        <taxon>Fungi</taxon>
        <taxon>Dikarya</taxon>
        <taxon>Ascomycota</taxon>
        <taxon>Pezizomycotina</taxon>
        <taxon>Dothideomycetes</taxon>
        <taxon>Pleosporomycetidae</taxon>
        <taxon>Pleosporales</taxon>
        <taxon>Pleosporineae</taxon>
        <taxon>Phaeosphaeriaceae</taxon>
        <taxon>Ophiobolus</taxon>
    </lineage>
</organism>
<protein>
    <submittedName>
        <fullName evidence="1">Uncharacterized protein</fullName>
    </submittedName>
</protein>